<proteinExistence type="predicted"/>
<evidence type="ECO:0000313" key="2">
    <source>
        <dbReference type="Proteomes" id="UP000596742"/>
    </source>
</evidence>
<gene>
    <name evidence="1" type="ORF">MGAL_10B079064</name>
</gene>
<feature type="non-terminal residue" evidence="1">
    <location>
        <position position="1"/>
    </location>
</feature>
<feature type="non-terminal residue" evidence="1">
    <location>
        <position position="61"/>
    </location>
</feature>
<sequence>EIELKRQDPSIKGQLNTEEFITLFKEVSTRPEIYFLLVRYASNADYLTTDDLLLFLEAEQG</sequence>
<protein>
    <submittedName>
        <fullName evidence="1">Uncharacterized protein</fullName>
    </submittedName>
</protein>
<keyword evidence="2" id="KW-1185">Reference proteome</keyword>
<dbReference type="Proteomes" id="UP000596742">
    <property type="component" value="Unassembled WGS sequence"/>
</dbReference>
<dbReference type="AlphaFoldDB" id="A0A8B6EDS0"/>
<reference evidence="1" key="1">
    <citation type="submission" date="2018-11" db="EMBL/GenBank/DDBJ databases">
        <authorList>
            <person name="Alioto T."/>
            <person name="Alioto T."/>
        </authorList>
    </citation>
    <scope>NUCLEOTIDE SEQUENCE</scope>
</reference>
<comment type="caution">
    <text evidence="1">The sequence shown here is derived from an EMBL/GenBank/DDBJ whole genome shotgun (WGS) entry which is preliminary data.</text>
</comment>
<accession>A0A8B6EDS0</accession>
<dbReference type="SUPFAM" id="SSF47473">
    <property type="entry name" value="EF-hand"/>
    <property type="match status" value="1"/>
</dbReference>
<name>A0A8B6EDS0_MYTGA</name>
<organism evidence="1 2">
    <name type="scientific">Mytilus galloprovincialis</name>
    <name type="common">Mediterranean mussel</name>
    <dbReference type="NCBI Taxonomy" id="29158"/>
    <lineage>
        <taxon>Eukaryota</taxon>
        <taxon>Metazoa</taxon>
        <taxon>Spiralia</taxon>
        <taxon>Lophotrochozoa</taxon>
        <taxon>Mollusca</taxon>
        <taxon>Bivalvia</taxon>
        <taxon>Autobranchia</taxon>
        <taxon>Pteriomorphia</taxon>
        <taxon>Mytilida</taxon>
        <taxon>Mytiloidea</taxon>
        <taxon>Mytilidae</taxon>
        <taxon>Mytilinae</taxon>
        <taxon>Mytilus</taxon>
    </lineage>
</organism>
<dbReference type="Gene3D" id="1.10.238.10">
    <property type="entry name" value="EF-hand"/>
    <property type="match status" value="1"/>
</dbReference>
<dbReference type="EMBL" id="UYJE01005028">
    <property type="protein sequence ID" value="VDI33363.1"/>
    <property type="molecule type" value="Genomic_DNA"/>
</dbReference>
<dbReference type="OrthoDB" id="269822at2759"/>
<dbReference type="InterPro" id="IPR011992">
    <property type="entry name" value="EF-hand-dom_pair"/>
</dbReference>
<evidence type="ECO:0000313" key="1">
    <source>
        <dbReference type="EMBL" id="VDI33363.1"/>
    </source>
</evidence>